<evidence type="ECO:0000256" key="1">
    <source>
        <dbReference type="ARBA" id="ARBA00022490"/>
    </source>
</evidence>
<evidence type="ECO:0000313" key="7">
    <source>
        <dbReference type="Proteomes" id="UP000199438"/>
    </source>
</evidence>
<keyword evidence="2 3" id="KW-0690">Ribosome biogenesis</keyword>
<keyword evidence="1 3" id="KW-0963">Cytoplasm</keyword>
<sequence>MELKENVEKLLQEAFEENNSLFLIDLIVTPDNQIRVVIDGDKGVSVEDCINVSRKVEHNLDREEEDFSLEVTSAGVSEPLQIPRQYKKNIGRKLQVKTENEKFEGNLIEATEDNIKLQWKAREPKPVGKGKVTVEKEAVLEYSAIVEAKVMITF</sequence>
<dbReference type="RefSeq" id="WP_092539459.1">
    <property type="nucleotide sequence ID" value="NZ_FOKV01000001.1"/>
</dbReference>
<dbReference type="OrthoDB" id="9789702at2"/>
<dbReference type="InterPro" id="IPR028989">
    <property type="entry name" value="RimP_N"/>
</dbReference>
<comment type="function">
    <text evidence="3">Required for maturation of 30S ribosomal subunits.</text>
</comment>
<evidence type="ECO:0000259" key="5">
    <source>
        <dbReference type="Pfam" id="PF17384"/>
    </source>
</evidence>
<proteinExistence type="inferred from homology"/>
<evidence type="ECO:0000259" key="4">
    <source>
        <dbReference type="Pfam" id="PF02576"/>
    </source>
</evidence>
<dbReference type="PANTHER" id="PTHR33867:SF1">
    <property type="entry name" value="RIBOSOME MATURATION FACTOR RIMP"/>
    <property type="match status" value="1"/>
</dbReference>
<dbReference type="InterPro" id="IPR035956">
    <property type="entry name" value="RimP_N_sf"/>
</dbReference>
<dbReference type="Proteomes" id="UP000199438">
    <property type="component" value="Unassembled WGS sequence"/>
</dbReference>
<dbReference type="GO" id="GO:0042274">
    <property type="term" value="P:ribosomal small subunit biogenesis"/>
    <property type="evidence" value="ECO:0007669"/>
    <property type="project" value="UniProtKB-UniRule"/>
</dbReference>
<evidence type="ECO:0000256" key="3">
    <source>
        <dbReference type="HAMAP-Rule" id="MF_01077"/>
    </source>
</evidence>
<organism evidence="6 7">
    <name type="scientific">Zunongwangia mangrovi</name>
    <dbReference type="NCBI Taxonomy" id="1334022"/>
    <lineage>
        <taxon>Bacteria</taxon>
        <taxon>Pseudomonadati</taxon>
        <taxon>Bacteroidota</taxon>
        <taxon>Flavobacteriia</taxon>
        <taxon>Flavobacteriales</taxon>
        <taxon>Flavobacteriaceae</taxon>
        <taxon>Zunongwangia</taxon>
    </lineage>
</organism>
<dbReference type="STRING" id="1334022.SAMN04487907_101116"/>
<name>A0A1I1D3H5_9FLAO</name>
<feature type="domain" description="Ribosome maturation factor RimP N-terminal" evidence="4">
    <location>
        <begin position="31"/>
        <end position="76"/>
    </location>
</feature>
<dbReference type="AlphaFoldDB" id="A0A1I1D3H5"/>
<dbReference type="EMBL" id="FOKV01000001">
    <property type="protein sequence ID" value="SFB69559.1"/>
    <property type="molecule type" value="Genomic_DNA"/>
</dbReference>
<evidence type="ECO:0000313" key="6">
    <source>
        <dbReference type="EMBL" id="SFB69559.1"/>
    </source>
</evidence>
<dbReference type="GO" id="GO:0005737">
    <property type="term" value="C:cytoplasm"/>
    <property type="evidence" value="ECO:0007669"/>
    <property type="project" value="UniProtKB-SubCell"/>
</dbReference>
<dbReference type="HAMAP" id="MF_01077">
    <property type="entry name" value="RimP"/>
    <property type="match status" value="1"/>
</dbReference>
<comment type="similarity">
    <text evidence="3">Belongs to the RimP family.</text>
</comment>
<evidence type="ECO:0000256" key="2">
    <source>
        <dbReference type="ARBA" id="ARBA00022517"/>
    </source>
</evidence>
<dbReference type="SUPFAM" id="SSF75420">
    <property type="entry name" value="YhbC-like, N-terminal domain"/>
    <property type="match status" value="1"/>
</dbReference>
<dbReference type="Pfam" id="PF17384">
    <property type="entry name" value="DUF150_C"/>
    <property type="match status" value="1"/>
</dbReference>
<feature type="domain" description="Ribosome maturation factor RimP C-terminal" evidence="5">
    <location>
        <begin position="80"/>
        <end position="154"/>
    </location>
</feature>
<dbReference type="PANTHER" id="PTHR33867">
    <property type="entry name" value="RIBOSOME MATURATION FACTOR RIMP"/>
    <property type="match status" value="1"/>
</dbReference>
<reference evidence="7" key="1">
    <citation type="submission" date="2016-10" db="EMBL/GenBank/DDBJ databases">
        <authorList>
            <person name="Varghese N."/>
            <person name="Submissions S."/>
        </authorList>
    </citation>
    <scope>NUCLEOTIDE SEQUENCE [LARGE SCALE GENOMIC DNA]</scope>
    <source>
        <strain evidence="7">DSM 24499</strain>
    </source>
</reference>
<dbReference type="InterPro" id="IPR028998">
    <property type="entry name" value="RimP_C"/>
</dbReference>
<protein>
    <recommendedName>
        <fullName evidence="3">Ribosome maturation factor RimP</fullName>
    </recommendedName>
</protein>
<comment type="subcellular location">
    <subcellularLocation>
        <location evidence="3">Cytoplasm</location>
    </subcellularLocation>
</comment>
<dbReference type="Pfam" id="PF02576">
    <property type="entry name" value="RimP_N"/>
    <property type="match status" value="1"/>
</dbReference>
<gene>
    <name evidence="3" type="primary">rimP</name>
    <name evidence="6" type="ORF">SAMN04487907_101116</name>
</gene>
<dbReference type="NCBIfam" id="NF002531">
    <property type="entry name" value="PRK02001.1"/>
    <property type="match status" value="1"/>
</dbReference>
<dbReference type="Gene3D" id="3.30.300.70">
    <property type="entry name" value="RimP-like superfamily, N-terminal"/>
    <property type="match status" value="1"/>
</dbReference>
<dbReference type="InterPro" id="IPR003728">
    <property type="entry name" value="Ribosome_maturation_RimP"/>
</dbReference>
<accession>A0A1I1D3H5</accession>
<keyword evidence="7" id="KW-1185">Reference proteome</keyword>